<dbReference type="STRING" id="370622.LA66_15950"/>
<dbReference type="AlphaFoldDB" id="A0A0B1Q575"/>
<gene>
    <name evidence="2" type="ORF">LA66_15950</name>
</gene>
<dbReference type="OrthoDB" id="9814802at2"/>
<dbReference type="InterPro" id="IPR038696">
    <property type="entry name" value="IalB_sf"/>
</dbReference>
<evidence type="ECO:0000256" key="1">
    <source>
        <dbReference type="SAM" id="SignalP"/>
    </source>
</evidence>
<dbReference type="EMBL" id="JRFJ01000004">
    <property type="protein sequence ID" value="KHJ54052.1"/>
    <property type="molecule type" value="Genomic_DNA"/>
</dbReference>
<reference evidence="2 3" key="1">
    <citation type="submission" date="2014-09" db="EMBL/GenBank/DDBJ databases">
        <title>Isolation and characterization of Aurantimonas altamirensis ON-56566 from clinical sample following a dog bite.</title>
        <authorList>
            <person name="Eshaghi A."/>
            <person name="Li A."/>
            <person name="Shahinas D."/>
            <person name="Bahn P."/>
            <person name="Kus J.V."/>
            <person name="Patel S.N."/>
        </authorList>
    </citation>
    <scope>NUCLEOTIDE SEQUENCE [LARGE SCALE GENOMIC DNA]</scope>
    <source>
        <strain evidence="2 3">ON-56566</strain>
    </source>
</reference>
<accession>A0A0B1Q575</accession>
<feature type="chain" id="PRO_5002060265" description="Invasion protein" evidence="1">
    <location>
        <begin position="25"/>
        <end position="183"/>
    </location>
</feature>
<feature type="signal peptide" evidence="1">
    <location>
        <begin position="1"/>
        <end position="24"/>
    </location>
</feature>
<dbReference type="Proteomes" id="UP000030826">
    <property type="component" value="Unassembled WGS sequence"/>
</dbReference>
<organism evidence="2 3">
    <name type="scientific">Aureimonas altamirensis</name>
    <dbReference type="NCBI Taxonomy" id="370622"/>
    <lineage>
        <taxon>Bacteria</taxon>
        <taxon>Pseudomonadati</taxon>
        <taxon>Pseudomonadota</taxon>
        <taxon>Alphaproteobacteria</taxon>
        <taxon>Hyphomicrobiales</taxon>
        <taxon>Aurantimonadaceae</taxon>
        <taxon>Aureimonas</taxon>
    </lineage>
</organism>
<dbReference type="InterPro" id="IPR010642">
    <property type="entry name" value="Invasion_prot_B"/>
</dbReference>
<dbReference type="Gene3D" id="2.60.40.1880">
    <property type="entry name" value="Invasion associated locus B (IalB) protein"/>
    <property type="match status" value="1"/>
</dbReference>
<proteinExistence type="predicted"/>
<comment type="caution">
    <text evidence="2">The sequence shown here is derived from an EMBL/GenBank/DDBJ whole genome shotgun (WGS) entry which is preliminary data.</text>
</comment>
<name>A0A0B1Q575_9HYPH</name>
<protein>
    <recommendedName>
        <fullName evidence="4">Invasion protein</fullName>
    </recommendedName>
</protein>
<evidence type="ECO:0000313" key="3">
    <source>
        <dbReference type="Proteomes" id="UP000030826"/>
    </source>
</evidence>
<evidence type="ECO:0008006" key="4">
    <source>
        <dbReference type="Google" id="ProtNLM"/>
    </source>
</evidence>
<dbReference type="Pfam" id="PF06776">
    <property type="entry name" value="IalB"/>
    <property type="match status" value="1"/>
</dbReference>
<sequence length="183" mass="18412">MPSRVARNLCLAAALLMPAFPALAQDGAAAPQADTLPGGASSLQESFGDWTVLCALPGGRRTCSLSQSQSDTQSHQRIVAIELAPSGEGVVGGALAMPFGLVLAEGVSLKVDGGALGGQRAFRTCLPAGCIVPLSLAAGDVERLAGGETLEIGAIAAENNQAATLSLSLNGFSAALQRLRSLM</sequence>
<keyword evidence="1" id="KW-0732">Signal</keyword>
<evidence type="ECO:0000313" key="2">
    <source>
        <dbReference type="EMBL" id="KHJ54052.1"/>
    </source>
</evidence>
<dbReference type="RefSeq" id="WP_039194810.1">
    <property type="nucleotide sequence ID" value="NZ_JRFJ01000004.1"/>
</dbReference>